<dbReference type="SUPFAM" id="SSF47862">
    <property type="entry name" value="Saposin"/>
    <property type="match status" value="3"/>
</dbReference>
<evidence type="ECO:0000256" key="1">
    <source>
        <dbReference type="ARBA" id="ARBA00023157"/>
    </source>
</evidence>
<feature type="domain" description="Saposin B-type" evidence="4">
    <location>
        <begin position="210"/>
        <end position="287"/>
    </location>
</feature>
<accession>A0A085LTL0</accession>
<dbReference type="InterPro" id="IPR008138">
    <property type="entry name" value="SapB_2"/>
</dbReference>
<dbReference type="GO" id="GO:0006665">
    <property type="term" value="P:sphingolipid metabolic process"/>
    <property type="evidence" value="ECO:0007669"/>
    <property type="project" value="InterPro"/>
</dbReference>
<keyword evidence="6" id="KW-1185">Reference proteome</keyword>
<dbReference type="GO" id="GO:0005764">
    <property type="term" value="C:lysosome"/>
    <property type="evidence" value="ECO:0007669"/>
    <property type="project" value="InterPro"/>
</dbReference>
<reference evidence="5 6" key="1">
    <citation type="journal article" date="2014" name="Nat. Genet.">
        <title>Genome and transcriptome of the porcine whipworm Trichuris suis.</title>
        <authorList>
            <person name="Jex A.R."/>
            <person name="Nejsum P."/>
            <person name="Schwarz E.M."/>
            <person name="Hu L."/>
            <person name="Young N.D."/>
            <person name="Hall R.S."/>
            <person name="Korhonen P.K."/>
            <person name="Liao S."/>
            <person name="Thamsborg S."/>
            <person name="Xia J."/>
            <person name="Xu P."/>
            <person name="Wang S."/>
            <person name="Scheerlinck J.P."/>
            <person name="Hofmann A."/>
            <person name="Sternberg P.W."/>
            <person name="Wang J."/>
            <person name="Gasser R.B."/>
        </authorList>
    </citation>
    <scope>NUCLEOTIDE SEQUENCE [LARGE SCALE GENOMIC DNA]</scope>
    <source>
        <strain evidence="5">DCEP-RM93M</strain>
    </source>
</reference>
<keyword evidence="3" id="KW-0732">Signal</keyword>
<feature type="signal peptide" evidence="3">
    <location>
        <begin position="1"/>
        <end position="19"/>
    </location>
</feature>
<sequence>MTIILLSAVFLIAAIYSTSEERFFPKELPVREQCLICKTAANTVGWAEQNKLGKKYISDQMKRFCMFSKHPISCEIQSEQTLPLLMEAISTATHNHEICESIIGTDCKKVFKGQKLEGMDCTICKLWTKLVAKRIMSKSGQVKHYFELLCNSSKLNAKAKQQCINLFENRFDGAFKALVNMLVNTALCEYGHFCLTEGKSMTKDILMTGEDYGCTLCQSFAAYVEWAVEKSDFEEHYMKVLRKFCSFFPKDAQEQCTSFMDEYARPFMEDAVLIFSPDIFCPAIGLC</sequence>
<evidence type="ECO:0000256" key="3">
    <source>
        <dbReference type="SAM" id="SignalP"/>
    </source>
</evidence>
<gene>
    <name evidence="5" type="ORF">M513_10798</name>
</gene>
<dbReference type="PROSITE" id="PS50015">
    <property type="entry name" value="SAP_B"/>
    <property type="match status" value="2"/>
</dbReference>
<proteinExistence type="predicted"/>
<dbReference type="InterPro" id="IPR008139">
    <property type="entry name" value="SaposinB_dom"/>
</dbReference>
<dbReference type="AlphaFoldDB" id="A0A085LTL0"/>
<evidence type="ECO:0000313" key="5">
    <source>
        <dbReference type="EMBL" id="KFD48306.1"/>
    </source>
</evidence>
<organism evidence="5 6">
    <name type="scientific">Trichuris suis</name>
    <name type="common">pig whipworm</name>
    <dbReference type="NCBI Taxonomy" id="68888"/>
    <lineage>
        <taxon>Eukaryota</taxon>
        <taxon>Metazoa</taxon>
        <taxon>Ecdysozoa</taxon>
        <taxon>Nematoda</taxon>
        <taxon>Enoplea</taxon>
        <taxon>Dorylaimia</taxon>
        <taxon>Trichinellida</taxon>
        <taxon>Trichuridae</taxon>
        <taxon>Trichuris</taxon>
    </lineage>
</organism>
<dbReference type="InterPro" id="IPR051428">
    <property type="entry name" value="Sphingo_Act-Surfact_Prot"/>
</dbReference>
<dbReference type="SMART" id="SM00741">
    <property type="entry name" value="SapB"/>
    <property type="match status" value="2"/>
</dbReference>
<dbReference type="PRINTS" id="PR01797">
    <property type="entry name" value="SAPOSIN"/>
</dbReference>
<dbReference type="EMBL" id="KL363297">
    <property type="protein sequence ID" value="KFD48306.1"/>
    <property type="molecule type" value="Genomic_DNA"/>
</dbReference>
<dbReference type="Pfam" id="PF03489">
    <property type="entry name" value="SapB_2"/>
    <property type="match status" value="1"/>
</dbReference>
<name>A0A085LTL0_9BILA</name>
<dbReference type="GO" id="GO:0016020">
    <property type="term" value="C:membrane"/>
    <property type="evidence" value="ECO:0007669"/>
    <property type="project" value="GOC"/>
</dbReference>
<dbReference type="Gene3D" id="1.10.225.10">
    <property type="entry name" value="Saposin-like"/>
    <property type="match status" value="2"/>
</dbReference>
<keyword evidence="1" id="KW-1015">Disulfide bond</keyword>
<evidence type="ECO:0000256" key="2">
    <source>
        <dbReference type="ARBA" id="ARBA00023180"/>
    </source>
</evidence>
<dbReference type="PANTHER" id="PTHR11480:SF3">
    <property type="entry name" value="BCDNA.GH08312"/>
    <property type="match status" value="1"/>
</dbReference>
<dbReference type="PANTHER" id="PTHR11480">
    <property type="entry name" value="SAPOSIN-RELATED"/>
    <property type="match status" value="1"/>
</dbReference>
<feature type="chain" id="PRO_5001794855" description="Saposin B-type domain-containing protein" evidence="3">
    <location>
        <begin position="20"/>
        <end position="287"/>
    </location>
</feature>
<protein>
    <recommendedName>
        <fullName evidence="4">Saposin B-type domain-containing protein</fullName>
    </recommendedName>
</protein>
<evidence type="ECO:0000313" key="6">
    <source>
        <dbReference type="Proteomes" id="UP000030764"/>
    </source>
</evidence>
<feature type="domain" description="Saposin B-type" evidence="4">
    <location>
        <begin position="117"/>
        <end position="198"/>
    </location>
</feature>
<dbReference type="InterPro" id="IPR008373">
    <property type="entry name" value="Saposin"/>
</dbReference>
<evidence type="ECO:0000259" key="4">
    <source>
        <dbReference type="PROSITE" id="PS50015"/>
    </source>
</evidence>
<dbReference type="Proteomes" id="UP000030764">
    <property type="component" value="Unassembled WGS sequence"/>
</dbReference>
<dbReference type="InterPro" id="IPR011001">
    <property type="entry name" value="Saposin-like"/>
</dbReference>
<keyword evidence="2" id="KW-0325">Glycoprotein</keyword>